<protein>
    <recommendedName>
        <fullName evidence="1">DUF4470 domain-containing protein</fullName>
    </recommendedName>
</protein>
<dbReference type="RefSeq" id="XP_041194032.1">
    <property type="nucleotide sequence ID" value="XM_041342159.1"/>
</dbReference>
<evidence type="ECO:0000259" key="1">
    <source>
        <dbReference type="Pfam" id="PF14737"/>
    </source>
</evidence>
<dbReference type="Pfam" id="PF14737">
    <property type="entry name" value="DUF4470"/>
    <property type="match status" value="1"/>
</dbReference>
<comment type="caution">
    <text evidence="2">The sequence shown here is derived from an EMBL/GenBank/DDBJ whole genome shotgun (WGS) entry which is preliminary data.</text>
</comment>
<reference evidence="2" key="1">
    <citation type="journal article" date="2020" name="New Phytol.">
        <title>Comparative genomics reveals dynamic genome evolution in host specialist ectomycorrhizal fungi.</title>
        <authorList>
            <person name="Lofgren L.A."/>
            <person name="Nguyen N.H."/>
            <person name="Vilgalys R."/>
            <person name="Ruytinx J."/>
            <person name="Liao H.L."/>
            <person name="Branco S."/>
            <person name="Kuo A."/>
            <person name="LaButti K."/>
            <person name="Lipzen A."/>
            <person name="Andreopoulos W."/>
            <person name="Pangilinan J."/>
            <person name="Riley R."/>
            <person name="Hundley H."/>
            <person name="Na H."/>
            <person name="Barry K."/>
            <person name="Grigoriev I.V."/>
            <person name="Stajich J.E."/>
            <person name="Kennedy P.G."/>
        </authorList>
    </citation>
    <scope>NUCLEOTIDE SEQUENCE</scope>
    <source>
        <strain evidence="2">MN1</strain>
    </source>
</reference>
<keyword evidence="3" id="KW-1185">Reference proteome</keyword>
<sequence>MAHPAIWRGKQFFYPIGNTSAVCLTQDLCPSEKADVLLLGCGDPRHILYTVYTDSTGSQASRKLDFTCCDLESAVIARNVILFTLLADEGAVQKVPQIWNIFFHFYLDKVSHDLLISQCRKLLELSSNLDSWNNGPYGPFLRMCTSDTLAELRRLWQLYVKTTTCSPSEAKAFKSAYAADVKASRAKVKFVLTASRAAGPLSMYALKMAGDHYDIYWETGICSADSKRPPEVSHPNPTLAFSMVGDKFAVHYGTDPLSCFHLAEALAPAVGSARHPEQVTLKEIVEVCKTQFSRWCHSVSKVLGSRDPSTPSPLIIRCFVGDALSLCQALGYSRTTKSTSTPFPVAPWKSACITFDPEAYGIDTQSLAPTTFNIIDTSNLLDHVGVLNILAVTSPILQRTPSATLYTEGLSGSSPEDTLPQQLCGDIATIGLLLGLIPVSFVSQFTNRSNMHELLMQIAKEDVTQNYERLAWKLLGGAEKLVTDLDRPIDIAPEQLAGVLFNVYLNMFFYQNMARKMTMIKRSPSSIRISGDIHYHRRAYAEILSVVKSRVITEWAPIMNMLHDKILGDRTLMTGMNHYQDLCCQLHLLGVFTVEWMSLQKVQEVYRLERPLIFRDWKTLPQTVCVVLVIPRARLQPLLPALDEAGTPVLQCDVRGAITSNTFSCINTVFGTVKISGKGDRKTAAIEEDATRRYGTSPLVVWFWAPFVVISSEHRLSVVLTVLSTPATFSLTMKLGFDLSLFRADLGDEQLVHILRQRPNAVPECPKEKSIHISDRPMKTPGATFVTLDKEYKKPLSFTTRVDIVEPGMKASLTRGATPTVNQVSMHSIAIVLGDKSLQFPFPLPIDAKKVKLRIARKSLYIEVTLPLKLALGETDSDMFPVIPRGGDLVLWNMHRVNLDQCVPLSIANKKALGWVNPHVSLMFSERERRIPDSVTTESTLLNVKHTLHIIFGHASGAADGKPPLCYALQEERKVFVMLYITDLRLDLGSHAIVADAWVMPSSPVPAKIEAFGKVSKHVMSGSNMKQVGVGVEERKAWMHLLVAATERCRTWEHKTNCEYRMQSAIPPDVETRRESHLLLRRRGGGRGVCEKISNASPACAACDEGSNQSAVRVVIHGKGR</sequence>
<accession>A0A9P7EDB5</accession>
<evidence type="ECO:0000313" key="3">
    <source>
        <dbReference type="Proteomes" id="UP000807769"/>
    </source>
</evidence>
<feature type="domain" description="DUF4470" evidence="1">
    <location>
        <begin position="15"/>
        <end position="107"/>
    </location>
</feature>
<gene>
    <name evidence="2" type="ORF">BJ212DRAFT_1576467</name>
</gene>
<proteinExistence type="predicted"/>
<dbReference type="EMBL" id="JABBWG010000012">
    <property type="protein sequence ID" value="KAG1817972.1"/>
    <property type="molecule type" value="Genomic_DNA"/>
</dbReference>
<dbReference type="GeneID" id="64636175"/>
<evidence type="ECO:0000313" key="2">
    <source>
        <dbReference type="EMBL" id="KAG1817972.1"/>
    </source>
</evidence>
<dbReference type="AlphaFoldDB" id="A0A9P7EDB5"/>
<dbReference type="InterPro" id="IPR027974">
    <property type="entry name" value="DUF4470"/>
</dbReference>
<dbReference type="OrthoDB" id="432970at2759"/>
<organism evidence="2 3">
    <name type="scientific">Suillus subaureus</name>
    <dbReference type="NCBI Taxonomy" id="48587"/>
    <lineage>
        <taxon>Eukaryota</taxon>
        <taxon>Fungi</taxon>
        <taxon>Dikarya</taxon>
        <taxon>Basidiomycota</taxon>
        <taxon>Agaricomycotina</taxon>
        <taxon>Agaricomycetes</taxon>
        <taxon>Agaricomycetidae</taxon>
        <taxon>Boletales</taxon>
        <taxon>Suillineae</taxon>
        <taxon>Suillaceae</taxon>
        <taxon>Suillus</taxon>
    </lineage>
</organism>
<name>A0A9P7EDB5_9AGAM</name>
<dbReference type="Proteomes" id="UP000807769">
    <property type="component" value="Unassembled WGS sequence"/>
</dbReference>